<dbReference type="AlphaFoldDB" id="A0A397T586"/>
<accession>A0A397T586</accession>
<dbReference type="Proteomes" id="UP000265703">
    <property type="component" value="Unassembled WGS sequence"/>
</dbReference>
<reference evidence="1 2" key="1">
    <citation type="submission" date="2018-06" db="EMBL/GenBank/DDBJ databases">
        <title>Comparative genomics reveals the genomic features of Rhizophagus irregularis, R. cerebriforme, R. diaphanum and Gigaspora rosea, and their symbiotic lifestyle signature.</title>
        <authorList>
            <person name="Morin E."/>
            <person name="San Clemente H."/>
            <person name="Chen E.C.H."/>
            <person name="De La Providencia I."/>
            <person name="Hainaut M."/>
            <person name="Kuo A."/>
            <person name="Kohler A."/>
            <person name="Murat C."/>
            <person name="Tang N."/>
            <person name="Roy S."/>
            <person name="Loubradou J."/>
            <person name="Henrissat B."/>
            <person name="Grigoriev I.V."/>
            <person name="Corradi N."/>
            <person name="Roux C."/>
            <person name="Martin F.M."/>
        </authorList>
    </citation>
    <scope>NUCLEOTIDE SEQUENCE [LARGE SCALE GENOMIC DNA]</scope>
    <source>
        <strain evidence="1 2">DAOM 227022</strain>
    </source>
</reference>
<protein>
    <submittedName>
        <fullName evidence="1">Uncharacterized protein</fullName>
    </submittedName>
</protein>
<keyword evidence="2" id="KW-1185">Reference proteome</keyword>
<name>A0A397T586_9GLOM</name>
<organism evidence="1 2">
    <name type="scientific">Glomus cerebriforme</name>
    <dbReference type="NCBI Taxonomy" id="658196"/>
    <lineage>
        <taxon>Eukaryota</taxon>
        <taxon>Fungi</taxon>
        <taxon>Fungi incertae sedis</taxon>
        <taxon>Mucoromycota</taxon>
        <taxon>Glomeromycotina</taxon>
        <taxon>Glomeromycetes</taxon>
        <taxon>Glomerales</taxon>
        <taxon>Glomeraceae</taxon>
        <taxon>Glomus</taxon>
    </lineage>
</organism>
<proteinExistence type="predicted"/>
<evidence type="ECO:0000313" key="1">
    <source>
        <dbReference type="EMBL" id="RIA91337.1"/>
    </source>
</evidence>
<comment type="caution">
    <text evidence="1">The sequence shown here is derived from an EMBL/GenBank/DDBJ whole genome shotgun (WGS) entry which is preliminary data.</text>
</comment>
<evidence type="ECO:0000313" key="2">
    <source>
        <dbReference type="Proteomes" id="UP000265703"/>
    </source>
</evidence>
<dbReference type="EMBL" id="QKYT01000155">
    <property type="protein sequence ID" value="RIA91337.1"/>
    <property type="molecule type" value="Genomic_DNA"/>
</dbReference>
<sequence>MATATEPKVRLNFLFASVVFLHKTQKNYKNKVNINYLFDSLKIKNISVLPYENDNDIEMKAYKDEYDNYIKVELEQDNIEQNFDNSKKKKSK</sequence>
<gene>
    <name evidence="1" type="ORF">C1645_822198</name>
</gene>